<protein>
    <submittedName>
        <fullName evidence="5">Gas vesicle synthesis protein GvpL/GvpF</fullName>
    </submittedName>
</protein>
<reference evidence="5 6" key="1">
    <citation type="submission" date="2016-10" db="EMBL/GenBank/DDBJ databases">
        <authorList>
            <person name="de Groot N.N."/>
        </authorList>
    </citation>
    <scope>NUCLEOTIDE SEQUENCE [LARGE SCALE GENOMIC DNA]</scope>
    <source>
        <strain evidence="5 6">CGMCC 4.3519</strain>
    </source>
</reference>
<evidence type="ECO:0000256" key="1">
    <source>
        <dbReference type="ARBA" id="ARBA00022987"/>
    </source>
</evidence>
<sequence>MSVYVYGIARSDHPALPEKAPGVGRPPREVRIVREGDLAAIVSDCPEDLRPKRRDLLAHQQVLTEVGAKGPVLPLRFGSLSDGEEAVRGVLAEHAAHYIRQLEELDGRSEYNVKAVHREDEVLRLVLSQDTEARSLAERNRAAGGGSHEDKLRLGELVANAVREREAEDARLIEETLAPLAQRYVPGPEGSGWLANLSFLLDREGAEEFTAAVEELGRANPHLDIRATGPLPPYSFVGRPDEAGRTAQAAGSPAG</sequence>
<dbReference type="STRING" id="403935.SAMN05216481_11840"/>
<evidence type="ECO:0000313" key="5">
    <source>
        <dbReference type="EMBL" id="SEQ87185.1"/>
    </source>
</evidence>
<evidence type="ECO:0000256" key="2">
    <source>
        <dbReference type="ARBA" id="ARBA00035108"/>
    </source>
</evidence>
<comment type="similarity">
    <text evidence="3">Belongs to the gas vesicle GvpF/GvpL family.</text>
</comment>
<evidence type="ECO:0000313" key="6">
    <source>
        <dbReference type="Proteomes" id="UP000199055"/>
    </source>
</evidence>
<dbReference type="Pfam" id="PF06386">
    <property type="entry name" value="GvpL_GvpF"/>
    <property type="match status" value="1"/>
</dbReference>
<dbReference type="Proteomes" id="UP000199055">
    <property type="component" value="Unassembled WGS sequence"/>
</dbReference>
<proteinExistence type="inferred from homology"/>
<accession>A0A1H9JKX7</accession>
<dbReference type="AlphaFoldDB" id="A0A1H9JKX7"/>
<comment type="subcellular location">
    <subcellularLocation>
        <location evidence="2">Gas vesicle</location>
    </subcellularLocation>
</comment>
<organism evidence="5 6">
    <name type="scientific">Streptomyces radiopugnans</name>
    <dbReference type="NCBI Taxonomy" id="403935"/>
    <lineage>
        <taxon>Bacteria</taxon>
        <taxon>Bacillati</taxon>
        <taxon>Actinomycetota</taxon>
        <taxon>Actinomycetes</taxon>
        <taxon>Kitasatosporales</taxon>
        <taxon>Streptomycetaceae</taxon>
        <taxon>Streptomyces</taxon>
    </lineage>
</organism>
<dbReference type="GO" id="GO:0031411">
    <property type="term" value="C:gas vesicle"/>
    <property type="evidence" value="ECO:0007669"/>
    <property type="project" value="UniProtKB-SubCell"/>
</dbReference>
<dbReference type="InterPro" id="IPR009430">
    <property type="entry name" value="GvpL/GvpF"/>
</dbReference>
<dbReference type="PANTHER" id="PTHR36852">
    <property type="entry name" value="PROTEIN GVPL 2"/>
    <property type="match status" value="1"/>
</dbReference>
<name>A0A1H9JKX7_9ACTN</name>
<keyword evidence="6" id="KW-1185">Reference proteome</keyword>
<evidence type="ECO:0000256" key="4">
    <source>
        <dbReference type="SAM" id="MobiDB-lite"/>
    </source>
</evidence>
<dbReference type="EMBL" id="FOET01000018">
    <property type="protein sequence ID" value="SEQ87185.1"/>
    <property type="molecule type" value="Genomic_DNA"/>
</dbReference>
<dbReference type="RefSeq" id="WP_093662877.1">
    <property type="nucleotide sequence ID" value="NZ_FOET01000018.1"/>
</dbReference>
<keyword evidence="1" id="KW-0304">Gas vesicle</keyword>
<feature type="region of interest" description="Disordered" evidence="4">
    <location>
        <begin position="231"/>
        <end position="255"/>
    </location>
</feature>
<gene>
    <name evidence="5" type="ORF">SAMN05216481_11840</name>
</gene>
<dbReference type="PANTHER" id="PTHR36852:SF1">
    <property type="entry name" value="PROTEIN GVPL 2"/>
    <property type="match status" value="1"/>
</dbReference>
<evidence type="ECO:0000256" key="3">
    <source>
        <dbReference type="ARBA" id="ARBA00035643"/>
    </source>
</evidence>
<dbReference type="GO" id="GO:0031412">
    <property type="term" value="P:gas vesicle organization"/>
    <property type="evidence" value="ECO:0007669"/>
    <property type="project" value="InterPro"/>
</dbReference>